<dbReference type="GO" id="GO:0000001">
    <property type="term" value="P:mitochondrion inheritance"/>
    <property type="evidence" value="ECO:0007669"/>
    <property type="project" value="EnsemblFungi"/>
</dbReference>
<dbReference type="GO" id="GO:0030833">
    <property type="term" value="P:regulation of actin filament polymerization"/>
    <property type="evidence" value="ECO:0007669"/>
    <property type="project" value="InterPro"/>
</dbReference>
<accession>A0A1X2IA93</accession>
<comment type="caution">
    <text evidence="8">The sequence shown here is derived from an EMBL/GenBank/DDBJ whole genome shotgun (WGS) entry which is preliminary data.</text>
</comment>
<name>A0A1X2IA93_9FUNG</name>
<dbReference type="EMBL" id="MCGE01000018">
    <property type="protein sequence ID" value="ORZ12607.1"/>
    <property type="molecule type" value="Genomic_DNA"/>
</dbReference>
<evidence type="ECO:0000256" key="4">
    <source>
        <dbReference type="ARBA" id="ARBA00023212"/>
    </source>
</evidence>
<evidence type="ECO:0000256" key="5">
    <source>
        <dbReference type="ARBA" id="ARBA00040214"/>
    </source>
</evidence>
<evidence type="ECO:0000313" key="9">
    <source>
        <dbReference type="Proteomes" id="UP000193560"/>
    </source>
</evidence>
<dbReference type="GO" id="GO:0005885">
    <property type="term" value="C:Arp2/3 protein complex"/>
    <property type="evidence" value="ECO:0007669"/>
    <property type="project" value="EnsemblFungi"/>
</dbReference>
<dbReference type="InterPro" id="IPR036743">
    <property type="entry name" value="ARPC5_sf"/>
</dbReference>
<dbReference type="FunFam" id="1.25.40.190:FF:000003">
    <property type="entry name" value="Actin-related protein 2/3 complex subunit 5"/>
    <property type="match status" value="1"/>
</dbReference>
<comment type="function">
    <text evidence="7">Functions as component of the Arp2/3 complex which is involved in regulation of actin polymerization and together with an activating nucleation-promoting factor (NPF) mediates the formation of branched actin networks. Arp2/3 complex plays a critical role in the control of cell morphogenesis via the modulation of cell polarity development.</text>
</comment>
<dbReference type="STRING" id="90262.A0A1X2IA93"/>
<dbReference type="SUPFAM" id="SSF69103">
    <property type="entry name" value="Arp2/3 complex 16 kDa subunit ARPC5"/>
    <property type="match status" value="1"/>
</dbReference>
<reference evidence="8 9" key="1">
    <citation type="submission" date="2016-07" db="EMBL/GenBank/DDBJ databases">
        <title>Pervasive Adenine N6-methylation of Active Genes in Fungi.</title>
        <authorList>
            <consortium name="DOE Joint Genome Institute"/>
            <person name="Mondo S.J."/>
            <person name="Dannebaum R.O."/>
            <person name="Kuo R.C."/>
            <person name="Labutti K."/>
            <person name="Haridas S."/>
            <person name="Kuo A."/>
            <person name="Salamov A."/>
            <person name="Ahrendt S.R."/>
            <person name="Lipzen A."/>
            <person name="Sullivan W."/>
            <person name="Andreopoulos W.B."/>
            <person name="Clum A."/>
            <person name="Lindquist E."/>
            <person name="Daum C."/>
            <person name="Ramamoorthy G.K."/>
            <person name="Gryganskyi A."/>
            <person name="Culley D."/>
            <person name="Magnuson J.K."/>
            <person name="James T.Y."/>
            <person name="O'Malley M.A."/>
            <person name="Stajich J.E."/>
            <person name="Spatafora J.W."/>
            <person name="Visel A."/>
            <person name="Grigoriev I.V."/>
        </authorList>
    </citation>
    <scope>NUCLEOTIDE SEQUENCE [LARGE SCALE GENOMIC DNA]</scope>
    <source>
        <strain evidence="8 9">NRRL 1336</strain>
    </source>
</reference>
<evidence type="ECO:0000256" key="1">
    <source>
        <dbReference type="ARBA" id="ARBA00004245"/>
    </source>
</evidence>
<dbReference type="OrthoDB" id="429520at2759"/>
<evidence type="ECO:0000256" key="2">
    <source>
        <dbReference type="ARBA" id="ARBA00006084"/>
    </source>
</evidence>
<evidence type="ECO:0000313" key="8">
    <source>
        <dbReference type="EMBL" id="ORZ12607.1"/>
    </source>
</evidence>
<dbReference type="PANTHER" id="PTHR12644">
    <property type="entry name" value="ARP2/3 COMPLEX 16 KD SUBUNIT P16-ARC"/>
    <property type="match status" value="1"/>
</dbReference>
<dbReference type="GO" id="GO:0034314">
    <property type="term" value="P:Arp2/3 complex-mediated actin nucleation"/>
    <property type="evidence" value="ECO:0007669"/>
    <property type="project" value="InterPro"/>
</dbReference>
<comment type="subcellular location">
    <subcellularLocation>
        <location evidence="1">Cytoplasm</location>
        <location evidence="1">Cytoskeleton</location>
    </subcellularLocation>
</comment>
<dbReference type="Gene3D" id="1.25.40.190">
    <property type="entry name" value="Actin-related protein 2/3 complex subunit 5"/>
    <property type="match status" value="1"/>
</dbReference>
<organism evidence="8 9">
    <name type="scientific">Absidia repens</name>
    <dbReference type="NCBI Taxonomy" id="90262"/>
    <lineage>
        <taxon>Eukaryota</taxon>
        <taxon>Fungi</taxon>
        <taxon>Fungi incertae sedis</taxon>
        <taxon>Mucoromycota</taxon>
        <taxon>Mucoromycotina</taxon>
        <taxon>Mucoromycetes</taxon>
        <taxon>Mucorales</taxon>
        <taxon>Cunninghamellaceae</taxon>
        <taxon>Absidia</taxon>
    </lineage>
</organism>
<evidence type="ECO:0000256" key="7">
    <source>
        <dbReference type="RuleBase" id="RU004301"/>
    </source>
</evidence>
<keyword evidence="4 7" id="KW-0206">Cytoskeleton</keyword>
<comment type="similarity">
    <text evidence="2 7">Belongs to the ARPC5 family.</text>
</comment>
<sequence>MSWRRIDIDQYDEDAYTEDEILAEFDTGLSPEQIEADTQSRTTDVRNLMTKGDLNSALLRSLESPPYGRNVDNAKFASTQSVVELLNGFRATDIAETVKNLGNEQRDILMKYLYAGMAIPELTEVAGTGCIVRVMTDKRTLV</sequence>
<dbReference type="GO" id="GO:0030674">
    <property type="term" value="F:protein-macromolecule adaptor activity"/>
    <property type="evidence" value="ECO:0007669"/>
    <property type="project" value="EnsemblFungi"/>
</dbReference>
<protein>
    <recommendedName>
        <fullName evidence="5 7">Actin-related protein 2/3 complex subunit 5</fullName>
    </recommendedName>
</protein>
<dbReference type="AlphaFoldDB" id="A0A1X2IA93"/>
<dbReference type="InterPro" id="IPR006789">
    <property type="entry name" value="ARPC5"/>
</dbReference>
<keyword evidence="3" id="KW-0963">Cytoplasm</keyword>
<evidence type="ECO:0000256" key="6">
    <source>
        <dbReference type="ARBA" id="ARBA00060329"/>
    </source>
</evidence>
<evidence type="ECO:0000256" key="3">
    <source>
        <dbReference type="ARBA" id="ARBA00022490"/>
    </source>
</evidence>
<dbReference type="Proteomes" id="UP000193560">
    <property type="component" value="Unassembled WGS sequence"/>
</dbReference>
<keyword evidence="9" id="KW-1185">Reference proteome</keyword>
<proteinExistence type="inferred from homology"/>
<dbReference type="GO" id="GO:0044396">
    <property type="term" value="P:actin cortical patch organization"/>
    <property type="evidence" value="ECO:0007669"/>
    <property type="project" value="EnsemblFungi"/>
</dbReference>
<comment type="function">
    <text evidence="6">Functions as a component of the Arp2/3 complex which is involved in regulation of actin polymerization and together with an activating nucleation-promoting factor (NPF) mediates the formation of branched actin networks.</text>
</comment>
<dbReference type="Pfam" id="PF04699">
    <property type="entry name" value="P16-Arc"/>
    <property type="match status" value="1"/>
</dbReference>
<dbReference type="GO" id="GO:0003729">
    <property type="term" value="F:mRNA binding"/>
    <property type="evidence" value="ECO:0007669"/>
    <property type="project" value="EnsemblFungi"/>
</dbReference>
<gene>
    <name evidence="8" type="ORF">BCR42DRAFT_461804</name>
</gene>